<dbReference type="Pfam" id="PF00691">
    <property type="entry name" value="OmpA"/>
    <property type="match status" value="1"/>
</dbReference>
<evidence type="ECO:0000256" key="2">
    <source>
        <dbReference type="ARBA" id="ARBA00023136"/>
    </source>
</evidence>
<evidence type="ECO:0000256" key="1">
    <source>
        <dbReference type="ARBA" id="ARBA00004442"/>
    </source>
</evidence>
<evidence type="ECO:0000259" key="6">
    <source>
        <dbReference type="PROSITE" id="PS51123"/>
    </source>
</evidence>
<name>A0ABS5Q5Y7_9PSED</name>
<dbReference type="InterPro" id="IPR036737">
    <property type="entry name" value="OmpA-like_sf"/>
</dbReference>
<dbReference type="InterPro" id="IPR006690">
    <property type="entry name" value="OMPA-like_CS"/>
</dbReference>
<keyword evidence="3" id="KW-0998">Cell outer membrane</keyword>
<evidence type="ECO:0000256" key="5">
    <source>
        <dbReference type="SAM" id="SignalP"/>
    </source>
</evidence>
<feature type="domain" description="OmpA-like" evidence="6">
    <location>
        <begin position="78"/>
        <end position="196"/>
    </location>
</feature>
<proteinExistence type="predicted"/>
<evidence type="ECO:0000313" key="7">
    <source>
        <dbReference type="EMBL" id="MBS7663994.1"/>
    </source>
</evidence>
<dbReference type="RefSeq" id="WP_213641352.1">
    <property type="nucleotide sequence ID" value="NZ_JADPMV010000002.1"/>
</dbReference>
<comment type="subcellular location">
    <subcellularLocation>
        <location evidence="1">Cell outer membrane</location>
    </subcellularLocation>
</comment>
<dbReference type="PANTHER" id="PTHR30329">
    <property type="entry name" value="STATOR ELEMENT OF FLAGELLAR MOTOR COMPLEX"/>
    <property type="match status" value="1"/>
</dbReference>
<dbReference type="CDD" id="cd07185">
    <property type="entry name" value="OmpA_C-like"/>
    <property type="match status" value="1"/>
</dbReference>
<sequence>MRTASLFLGVLLAGCAGQEMAPPMPEPSHEPARRSHALATLGAYAHDRDPQEPGPAYHWPYNRPLDRAALALRSCAGEASHYRLVARLSPFEHAGQTLPAAVQGELAALARALLSQARASNVLIAGHTDAAGSAHYNQRLSERRARAVSRELIRQGLPARQLQVVGYGEHAPLHPLLRSEVAPLNRRVEIFTYLPLAAGAQAATPCLPAVQPLAAQPAAAPLTAEVTK</sequence>
<dbReference type="PRINTS" id="PR01021">
    <property type="entry name" value="OMPADOMAIN"/>
</dbReference>
<dbReference type="PROSITE" id="PS01068">
    <property type="entry name" value="OMPA_1"/>
    <property type="match status" value="1"/>
</dbReference>
<gene>
    <name evidence="7" type="ORF">I0D00_18885</name>
</gene>
<feature type="signal peptide" evidence="5">
    <location>
        <begin position="1"/>
        <end position="21"/>
    </location>
</feature>
<dbReference type="Gene3D" id="3.30.1330.60">
    <property type="entry name" value="OmpA-like domain"/>
    <property type="match status" value="1"/>
</dbReference>
<dbReference type="EMBL" id="JADPMV010000002">
    <property type="protein sequence ID" value="MBS7663994.1"/>
    <property type="molecule type" value="Genomic_DNA"/>
</dbReference>
<reference evidence="7 8" key="1">
    <citation type="journal article" date="2021" name="Syst. Appl. Microbiol.">
        <title>Pseudomonas lalucatii sp. nov. isolated from Vallgornera, a karstic cave in Mallorca, Western Mediterranean.</title>
        <authorList>
            <person name="Busquets A."/>
            <person name="Mulet M."/>
            <person name="Gomila M."/>
            <person name="Garcia-Valdes E."/>
        </authorList>
    </citation>
    <scope>NUCLEOTIDE SEQUENCE [LARGE SCALE GENOMIC DNA]</scope>
    <source>
        <strain evidence="7 8">R1b54</strain>
    </source>
</reference>
<feature type="chain" id="PRO_5045246139" evidence="5">
    <location>
        <begin position="22"/>
        <end position="228"/>
    </location>
</feature>
<dbReference type="InterPro" id="IPR050330">
    <property type="entry name" value="Bact_OuterMem_StrucFunc"/>
</dbReference>
<accession>A0ABS5Q5Y7</accession>
<dbReference type="SUPFAM" id="SSF103088">
    <property type="entry name" value="OmpA-like"/>
    <property type="match status" value="1"/>
</dbReference>
<dbReference type="Proteomes" id="UP001196601">
    <property type="component" value="Unassembled WGS sequence"/>
</dbReference>
<protein>
    <submittedName>
        <fullName evidence="7">OmpA family protein</fullName>
    </submittedName>
</protein>
<organism evidence="7 8">
    <name type="scientific">Pseudomonas lalucatii</name>
    <dbReference type="NCBI Taxonomy" id="1424203"/>
    <lineage>
        <taxon>Bacteria</taxon>
        <taxon>Pseudomonadati</taxon>
        <taxon>Pseudomonadota</taxon>
        <taxon>Gammaproteobacteria</taxon>
        <taxon>Pseudomonadales</taxon>
        <taxon>Pseudomonadaceae</taxon>
        <taxon>Pseudomonas</taxon>
    </lineage>
</organism>
<keyword evidence="8" id="KW-1185">Reference proteome</keyword>
<dbReference type="PANTHER" id="PTHR30329:SF21">
    <property type="entry name" value="LIPOPROTEIN YIAD-RELATED"/>
    <property type="match status" value="1"/>
</dbReference>
<dbReference type="InterPro" id="IPR006665">
    <property type="entry name" value="OmpA-like"/>
</dbReference>
<evidence type="ECO:0000313" key="8">
    <source>
        <dbReference type="Proteomes" id="UP001196601"/>
    </source>
</evidence>
<keyword evidence="2 4" id="KW-0472">Membrane</keyword>
<dbReference type="PROSITE" id="PS51123">
    <property type="entry name" value="OMPA_2"/>
    <property type="match status" value="1"/>
</dbReference>
<dbReference type="InterPro" id="IPR006664">
    <property type="entry name" value="OMP_bac"/>
</dbReference>
<evidence type="ECO:0000256" key="4">
    <source>
        <dbReference type="PROSITE-ProRule" id="PRU00473"/>
    </source>
</evidence>
<keyword evidence="5" id="KW-0732">Signal</keyword>
<dbReference type="PROSITE" id="PS51257">
    <property type="entry name" value="PROKAR_LIPOPROTEIN"/>
    <property type="match status" value="1"/>
</dbReference>
<comment type="caution">
    <text evidence="7">The sequence shown here is derived from an EMBL/GenBank/DDBJ whole genome shotgun (WGS) entry which is preliminary data.</text>
</comment>
<evidence type="ECO:0000256" key="3">
    <source>
        <dbReference type="ARBA" id="ARBA00023237"/>
    </source>
</evidence>